<dbReference type="Proteomes" id="UP000274139">
    <property type="component" value="Unassembled WGS sequence"/>
</dbReference>
<evidence type="ECO:0000256" key="1">
    <source>
        <dbReference type="SAM" id="MobiDB-lite"/>
    </source>
</evidence>
<organism evidence="2 3">
    <name type="scientific">Aquitalea palustris</name>
    <dbReference type="NCBI Taxonomy" id="2480983"/>
    <lineage>
        <taxon>Bacteria</taxon>
        <taxon>Pseudomonadati</taxon>
        <taxon>Pseudomonadota</taxon>
        <taxon>Betaproteobacteria</taxon>
        <taxon>Neisseriales</taxon>
        <taxon>Chromobacteriaceae</taxon>
        <taxon>Aquitalea</taxon>
    </lineage>
</organism>
<evidence type="ECO:0000313" key="3">
    <source>
        <dbReference type="Proteomes" id="UP000274139"/>
    </source>
</evidence>
<dbReference type="AlphaFoldDB" id="A0A454JIX6"/>
<name>A0A454JIX6_9NEIS</name>
<protein>
    <submittedName>
        <fullName evidence="2">ATPase</fullName>
    </submittedName>
</protein>
<reference evidence="2 3" key="1">
    <citation type="submission" date="2018-10" db="EMBL/GenBank/DDBJ databases">
        <title>Draft genome sequence of Aquitalea MWU14-2217 isolated from a wild cranberry bog in Provincetown, Massachusetts.</title>
        <authorList>
            <person name="Ebadzadsahrai G."/>
            <person name="Soby S."/>
        </authorList>
    </citation>
    <scope>NUCLEOTIDE SEQUENCE [LARGE SCALE GENOMIC DNA]</scope>
    <source>
        <strain evidence="2 3">MWU14-2217</strain>
    </source>
</reference>
<feature type="region of interest" description="Disordered" evidence="1">
    <location>
        <begin position="79"/>
        <end position="109"/>
    </location>
</feature>
<keyword evidence="3" id="KW-1185">Reference proteome</keyword>
<accession>A0A454JIX6</accession>
<sequence length="324" mass="36988">MASLRIMRAYCIELREVVTITQARIEFLSREPLLTKFHFLCSDEKCREKGVRVIGVNYRENAQESVKHVTAHYREQDTHLPGCEWQHEDDTEGADGLLPGESEDTARKRKARRKLNDFIDVFDPTDHDGTKPAGTEKPPIDCGGIGVPASGGNQARKNNDCELTGVDRTNDLERLVESFRDAKEKLTDEEFSTLELQVKGIGKIKLKHYFQRLNYAKTWSTQRIIYGGAILDKRYGQGFRLKFYDTVEGKPVSLYVSPSMMKEYRHRKYLDGILSKVDEVRFLRVYALGHFEDAPNESDGLNLVISHLRHLAIVLGPTKNKATQ</sequence>
<dbReference type="OrthoDB" id="6199459at2"/>
<dbReference type="RefSeq" id="WP_103524474.1">
    <property type="nucleotide sequence ID" value="NZ_JAIZDC010000001.1"/>
</dbReference>
<comment type="caution">
    <text evidence="2">The sequence shown here is derived from an EMBL/GenBank/DDBJ whole genome shotgun (WGS) entry which is preliminary data.</text>
</comment>
<evidence type="ECO:0000313" key="2">
    <source>
        <dbReference type="EMBL" id="RMC98535.1"/>
    </source>
</evidence>
<feature type="region of interest" description="Disordered" evidence="1">
    <location>
        <begin position="121"/>
        <end position="142"/>
    </location>
</feature>
<proteinExistence type="predicted"/>
<dbReference type="EMBL" id="RFAR01000036">
    <property type="protein sequence ID" value="RMC98535.1"/>
    <property type="molecule type" value="Genomic_DNA"/>
</dbReference>
<gene>
    <name evidence="2" type="ORF">EAY64_09195</name>
</gene>